<organism evidence="2 3">
    <name type="scientific">Neptunitalea lumnitzerae</name>
    <dbReference type="NCBI Taxonomy" id="2965509"/>
    <lineage>
        <taxon>Bacteria</taxon>
        <taxon>Pseudomonadati</taxon>
        <taxon>Bacteroidota</taxon>
        <taxon>Flavobacteriia</taxon>
        <taxon>Flavobacteriales</taxon>
        <taxon>Flavobacteriaceae</taxon>
        <taxon>Neptunitalea</taxon>
    </lineage>
</organism>
<evidence type="ECO:0000313" key="2">
    <source>
        <dbReference type="EMBL" id="GLB49105.1"/>
    </source>
</evidence>
<protein>
    <submittedName>
        <fullName evidence="2">cAMP-binding protein</fullName>
    </submittedName>
</protein>
<name>A0ABQ5MI89_9FLAO</name>
<keyword evidence="3" id="KW-1185">Reference proteome</keyword>
<dbReference type="Proteomes" id="UP001143543">
    <property type="component" value="Unassembled WGS sequence"/>
</dbReference>
<sequence length="186" mass="21814">MEKLIEYILQFGNLNKQQIELISKNAAETQLHKDQYFAEAGKTFNRVAFVLEGVLRICYYNNKGEEITKYFIEENNFVANPYQNEPFTEYIQAATDCKLIVFYPQQWSQLSNTILEWDTIINKIFHHALMKKMDRRSSLVSEDATTRYLKFIEKFPSLTNRVPLSYIASYLGITQSSLSRIRKNIA</sequence>
<accession>A0ABQ5MI89</accession>
<feature type="domain" description="Cyclic nucleotide-binding" evidence="1">
    <location>
        <begin position="30"/>
        <end position="110"/>
    </location>
</feature>
<reference evidence="2" key="1">
    <citation type="submission" date="2022-07" db="EMBL/GenBank/DDBJ databases">
        <title>Taxonomy of Novel Oxalotrophic and Methylotrophic Bacteria.</title>
        <authorList>
            <person name="Sahin N."/>
            <person name="Tani A."/>
        </authorList>
    </citation>
    <scope>NUCLEOTIDE SEQUENCE</scope>
    <source>
        <strain evidence="2">Y10</strain>
    </source>
</reference>
<proteinExistence type="predicted"/>
<dbReference type="EMBL" id="BRVO01000001">
    <property type="protein sequence ID" value="GLB49105.1"/>
    <property type="molecule type" value="Genomic_DNA"/>
</dbReference>
<dbReference type="CDD" id="cd00038">
    <property type="entry name" value="CAP_ED"/>
    <property type="match status" value="1"/>
</dbReference>
<dbReference type="Gene3D" id="2.60.120.10">
    <property type="entry name" value="Jelly Rolls"/>
    <property type="match status" value="1"/>
</dbReference>
<dbReference type="SUPFAM" id="SSF51206">
    <property type="entry name" value="cAMP-binding domain-like"/>
    <property type="match status" value="1"/>
</dbReference>
<comment type="caution">
    <text evidence="2">The sequence shown here is derived from an EMBL/GenBank/DDBJ whole genome shotgun (WGS) entry which is preliminary data.</text>
</comment>
<evidence type="ECO:0000313" key="3">
    <source>
        <dbReference type="Proteomes" id="UP001143543"/>
    </source>
</evidence>
<dbReference type="InterPro" id="IPR014710">
    <property type="entry name" value="RmlC-like_jellyroll"/>
</dbReference>
<dbReference type="InterPro" id="IPR000595">
    <property type="entry name" value="cNMP-bd_dom"/>
</dbReference>
<dbReference type="RefSeq" id="WP_281764718.1">
    <property type="nucleotide sequence ID" value="NZ_BRVO01000001.1"/>
</dbReference>
<dbReference type="InterPro" id="IPR018490">
    <property type="entry name" value="cNMP-bd_dom_sf"/>
</dbReference>
<gene>
    <name evidence="2" type="ORF">Y10_14730</name>
</gene>
<evidence type="ECO:0000259" key="1">
    <source>
        <dbReference type="Pfam" id="PF00027"/>
    </source>
</evidence>
<dbReference type="Pfam" id="PF00027">
    <property type="entry name" value="cNMP_binding"/>
    <property type="match status" value="1"/>
</dbReference>